<gene>
    <name evidence="1" type="ORF">QNO05_28385</name>
</gene>
<sequence length="49" mass="5461">MPHTDLRLLTEGPRLRVHHHDGREAGTMILEPSYAAQEVRLAARRCGAA</sequence>
<dbReference type="RefSeq" id="WP_168713480.1">
    <property type="nucleotide sequence ID" value="NZ_BAAAGV010000033.1"/>
</dbReference>
<evidence type="ECO:0000313" key="1">
    <source>
        <dbReference type="EMBL" id="MDT6973740.1"/>
    </source>
</evidence>
<organism evidence="1 2">
    <name type="scientific">Streptomyces thermocarboxydus</name>
    <dbReference type="NCBI Taxonomy" id="59299"/>
    <lineage>
        <taxon>Bacteria</taxon>
        <taxon>Bacillati</taxon>
        <taxon>Actinomycetota</taxon>
        <taxon>Actinomycetes</taxon>
        <taxon>Kitasatosporales</taxon>
        <taxon>Streptomycetaceae</taxon>
        <taxon>Streptomyces</taxon>
    </lineage>
</organism>
<reference evidence="1 2" key="1">
    <citation type="submission" date="2023-05" db="EMBL/GenBank/DDBJ databases">
        <title>Streptomyces fuscus sp. nov., a brown-black pigment producing actinomyces isolated from dry sand of Sea duck farm.</title>
        <authorList>
            <person name="Xie J."/>
            <person name="Shen N."/>
        </authorList>
    </citation>
    <scope>NUCLEOTIDE SEQUENCE [LARGE SCALE GENOMIC DNA]</scope>
    <source>
        <strain evidence="1 2">CGMCC 4.1883</strain>
    </source>
</reference>
<accession>A0ABU3JFA2</accession>
<dbReference type="Proteomes" id="UP001257895">
    <property type="component" value="Unassembled WGS sequence"/>
</dbReference>
<keyword evidence="2" id="KW-1185">Reference proteome</keyword>
<comment type="caution">
    <text evidence="1">The sequence shown here is derived from an EMBL/GenBank/DDBJ whole genome shotgun (WGS) entry which is preliminary data.</text>
</comment>
<name>A0ABU3JFA2_9ACTN</name>
<proteinExistence type="predicted"/>
<dbReference type="EMBL" id="JASKMB010000034">
    <property type="protein sequence ID" value="MDT6973740.1"/>
    <property type="molecule type" value="Genomic_DNA"/>
</dbReference>
<evidence type="ECO:0000313" key="2">
    <source>
        <dbReference type="Proteomes" id="UP001257895"/>
    </source>
</evidence>
<protein>
    <submittedName>
        <fullName evidence="1">Uncharacterized protein</fullName>
    </submittedName>
</protein>